<dbReference type="Proteomes" id="UP000823388">
    <property type="component" value="Chromosome 6N"/>
</dbReference>
<protein>
    <recommendedName>
        <fullName evidence="1">Reverse transcriptase zinc-binding domain-containing protein</fullName>
    </recommendedName>
</protein>
<dbReference type="AlphaFoldDB" id="A0A8T0R2M1"/>
<evidence type="ECO:0000259" key="1">
    <source>
        <dbReference type="Pfam" id="PF13966"/>
    </source>
</evidence>
<feature type="domain" description="Reverse transcriptase zinc-binding" evidence="1">
    <location>
        <begin position="5"/>
        <end position="39"/>
    </location>
</feature>
<evidence type="ECO:0000313" key="3">
    <source>
        <dbReference type="Proteomes" id="UP000823388"/>
    </source>
</evidence>
<comment type="caution">
    <text evidence="2">The sequence shown here is derived from an EMBL/GenBank/DDBJ whole genome shotgun (WGS) entry which is preliminary data.</text>
</comment>
<dbReference type="InterPro" id="IPR026960">
    <property type="entry name" value="RVT-Znf"/>
</dbReference>
<reference evidence="2" key="1">
    <citation type="submission" date="2020-05" db="EMBL/GenBank/DDBJ databases">
        <title>WGS assembly of Panicum virgatum.</title>
        <authorList>
            <person name="Lovell J.T."/>
            <person name="Jenkins J."/>
            <person name="Shu S."/>
            <person name="Juenger T.E."/>
            <person name="Schmutz J."/>
        </authorList>
    </citation>
    <scope>NUCLEOTIDE SEQUENCE</scope>
    <source>
        <strain evidence="2">AP13</strain>
    </source>
</reference>
<organism evidence="2 3">
    <name type="scientific">Panicum virgatum</name>
    <name type="common">Blackwell switchgrass</name>
    <dbReference type="NCBI Taxonomy" id="38727"/>
    <lineage>
        <taxon>Eukaryota</taxon>
        <taxon>Viridiplantae</taxon>
        <taxon>Streptophyta</taxon>
        <taxon>Embryophyta</taxon>
        <taxon>Tracheophyta</taxon>
        <taxon>Spermatophyta</taxon>
        <taxon>Magnoliopsida</taxon>
        <taxon>Liliopsida</taxon>
        <taxon>Poales</taxon>
        <taxon>Poaceae</taxon>
        <taxon>PACMAD clade</taxon>
        <taxon>Panicoideae</taxon>
        <taxon>Panicodae</taxon>
        <taxon>Paniceae</taxon>
        <taxon>Panicinae</taxon>
        <taxon>Panicum</taxon>
        <taxon>Panicum sect. Hiantes</taxon>
    </lineage>
</organism>
<proteinExistence type="predicted"/>
<name>A0A8T0R2M1_PANVG</name>
<evidence type="ECO:0000313" key="2">
    <source>
        <dbReference type="EMBL" id="KAG2579233.1"/>
    </source>
</evidence>
<accession>A0A8T0R2M1</accession>
<gene>
    <name evidence="2" type="ORF">PVAP13_6NG251300</name>
</gene>
<dbReference type="Pfam" id="PF13966">
    <property type="entry name" value="zf-RVT"/>
    <property type="match status" value="1"/>
</dbReference>
<sequence length="129" mass="14980">MLRRKNRGLDDYSCVLCQQNVEETLNHLIFMCTFSSQCWQATGILWDTSLPLGEMVMQARQDFGAMIFREIAIVAAWCIWTHRNSIIFNGQSLSFTRWWQAFIADLSLVLHRAKASVKEELVNWVSSTF</sequence>
<keyword evidence="3" id="KW-1185">Reference proteome</keyword>
<dbReference type="EMBL" id="CM029048">
    <property type="protein sequence ID" value="KAG2579233.1"/>
    <property type="molecule type" value="Genomic_DNA"/>
</dbReference>